<dbReference type="AlphaFoldDB" id="A0A6P2N1M6"/>
<sequence length="288" mass="30025">MSFTRKRIDVTISLGTGQFGDTGKDTVTLTGLRVSADVQCLGGDSMPQSALRIFGLPLSMVNQLTTVGPVNAAIMLKNSVLLAAGDDENGMETVYSGTILTAFGDFKGMPEVPLNVMAVGGLDAAVKPVGALSFIGAADVATIMASLADTMGLAFENNGVQVQLSNPYFPGTALTQVKACARAADIYYTIDRGTLAIWPKAGARAGGDIPIISPDTGSVGYPTFSSNGIEIDCEFNPALKVGGMFQVKSALPVAQGNWRAMQVVHALDSEVPNGRWFTHVTGVPLYGD</sequence>
<proteinExistence type="predicted"/>
<evidence type="ECO:0000313" key="2">
    <source>
        <dbReference type="Proteomes" id="UP000494261"/>
    </source>
</evidence>
<gene>
    <name evidence="1" type="ORF">BLA13014_04078</name>
</gene>
<dbReference type="Proteomes" id="UP000494261">
    <property type="component" value="Unassembled WGS sequence"/>
</dbReference>
<dbReference type="InterPro" id="IPR054496">
    <property type="entry name" value="E217_GP41"/>
</dbReference>
<name>A0A6P2N1M6_9BURK</name>
<accession>A0A6P2N1M6</accession>
<organism evidence="1 2">
    <name type="scientific">Burkholderia aenigmatica</name>
    <dbReference type="NCBI Taxonomy" id="2015348"/>
    <lineage>
        <taxon>Bacteria</taxon>
        <taxon>Pseudomonadati</taxon>
        <taxon>Pseudomonadota</taxon>
        <taxon>Betaproteobacteria</taxon>
        <taxon>Burkholderiales</taxon>
        <taxon>Burkholderiaceae</taxon>
        <taxon>Burkholderia</taxon>
        <taxon>Burkholderia cepacia complex</taxon>
    </lineage>
</organism>
<protein>
    <submittedName>
        <fullName evidence="1">Uncharacterized protein</fullName>
    </submittedName>
</protein>
<dbReference type="EMBL" id="CABVQC010000028">
    <property type="protein sequence ID" value="VWB88118.1"/>
    <property type="molecule type" value="Genomic_DNA"/>
</dbReference>
<evidence type="ECO:0000313" key="1">
    <source>
        <dbReference type="EMBL" id="VWB88118.1"/>
    </source>
</evidence>
<dbReference type="Pfam" id="PF22759">
    <property type="entry name" value="E217_GP41"/>
    <property type="match status" value="1"/>
</dbReference>
<dbReference type="RefSeq" id="WP_175023800.1">
    <property type="nucleotide sequence ID" value="NZ_CABVQC010000028.1"/>
</dbReference>
<reference evidence="1 2" key="1">
    <citation type="submission" date="2019-09" db="EMBL/GenBank/DDBJ databases">
        <authorList>
            <person name="Depoorter E."/>
        </authorList>
    </citation>
    <scope>NUCLEOTIDE SEQUENCE [LARGE SCALE GENOMIC DNA]</scope>
    <source>
        <strain evidence="1">LMG 13014</strain>
    </source>
</reference>